<dbReference type="EMBL" id="JAEHOC010000006">
    <property type="protein sequence ID" value="KAG2441067.1"/>
    <property type="molecule type" value="Genomic_DNA"/>
</dbReference>
<comment type="caution">
    <text evidence="2">The sequence shown here is derived from an EMBL/GenBank/DDBJ whole genome shotgun (WGS) entry which is preliminary data.</text>
</comment>
<dbReference type="Proteomes" id="UP000650467">
    <property type="component" value="Unassembled WGS sequence"/>
</dbReference>
<reference evidence="2" key="1">
    <citation type="journal article" date="2020" name="bioRxiv">
        <title>Comparative genomics of Chlamydomonas.</title>
        <authorList>
            <person name="Craig R.J."/>
            <person name="Hasan A.R."/>
            <person name="Ness R.W."/>
            <person name="Keightley P.D."/>
        </authorList>
    </citation>
    <scope>NUCLEOTIDE SEQUENCE</scope>
    <source>
        <strain evidence="2">SAG 7.73</strain>
    </source>
</reference>
<dbReference type="SUPFAM" id="SSF48452">
    <property type="entry name" value="TPR-like"/>
    <property type="match status" value="1"/>
</dbReference>
<dbReference type="SMART" id="SM00028">
    <property type="entry name" value="TPR"/>
    <property type="match status" value="3"/>
</dbReference>
<evidence type="ECO:0008006" key="4">
    <source>
        <dbReference type="Google" id="ProtNLM"/>
    </source>
</evidence>
<feature type="region of interest" description="Disordered" evidence="1">
    <location>
        <begin position="37"/>
        <end position="68"/>
    </location>
</feature>
<dbReference type="InterPro" id="IPR019734">
    <property type="entry name" value="TPR_rpt"/>
</dbReference>
<dbReference type="Gene3D" id="2.170.270.10">
    <property type="entry name" value="SET domain"/>
    <property type="match status" value="1"/>
</dbReference>
<keyword evidence="3" id="KW-1185">Reference proteome</keyword>
<dbReference type="InterPro" id="IPR046341">
    <property type="entry name" value="SET_dom_sf"/>
</dbReference>
<feature type="region of interest" description="Disordered" evidence="1">
    <location>
        <begin position="666"/>
        <end position="686"/>
    </location>
</feature>
<sequence>MSAKLHDLSVHAHGTSFGSPERVRSVTRAVAAGCTATSGAGGAGGDGSSSSSVHQYGTSTGRDTSGAAQWQSQGNALFGSGHFVDALHAYQQGLAALQADQAQQQEQPERQHAALAEQNVTLLNNSAAACLGFGAHESAGAYASLALRRVPGDAGALLHLARALEGLGRYSEAADACAAHLNALSGQARSSSSSLAYSAATTTDFAAGQRFLQSLRRRAAEAERGEYDEAGMAREAAASAAPRLEAHADFIGPVAVADAGEGRGRIMVTSAPVRAGQLLLAMRADALCYDCEVPASFQPPLGQRSRAHLQLVRQLPAAVLTSSRLAARLSYLHANGSPVPPLPDAEECGFVPAAAAAAAAAVVQEAAEGADVGRGAGPATPSTAAAAGEEPEAVAARAYEAAMDAGSGGVQARYAWERGLLQTTPNDDIAANARLLEGVCGTNVFETNPRLPAEPPASSGSGSGRGAAAAAQEAGGSGLWALSAYFNHACLDNTERYFLGDFLFVRASRDLPARAELSLAYLSPLMGAADRARALAERGFACGCELCAGEHEWRRRRPEQAAREQDLIDLCRVVQAQIAEAGCSNGSSSSSSSSSPVGRKRQLVSELEQLVSGLRNATQGRAWRGALYRPACELAELLQSCGDFKAAAEAFETAFGSLVQQVDGPDTDTGAGLGAGAGGDADAAGGSDAVTGPAAAQAEAVAAAAVAAAGAAAAVVGDRQLLSPGSAVLVAVRASVAWSLVGPARRYGPDGGATRQEQERRSEAAKQRAAFWEATARGLWSRYFGGNQDLFNVRFAESLRTIRGRTGGSG</sequence>
<organism evidence="2 3">
    <name type="scientific">Chlamydomonas incerta</name>
    <dbReference type="NCBI Taxonomy" id="51695"/>
    <lineage>
        <taxon>Eukaryota</taxon>
        <taxon>Viridiplantae</taxon>
        <taxon>Chlorophyta</taxon>
        <taxon>core chlorophytes</taxon>
        <taxon>Chlorophyceae</taxon>
        <taxon>CS clade</taxon>
        <taxon>Chlamydomonadales</taxon>
        <taxon>Chlamydomonadaceae</taxon>
        <taxon>Chlamydomonas</taxon>
    </lineage>
</organism>
<name>A0A835T8X6_CHLIN</name>
<evidence type="ECO:0000256" key="1">
    <source>
        <dbReference type="SAM" id="MobiDB-lite"/>
    </source>
</evidence>
<gene>
    <name evidence="2" type="ORF">HXX76_003920</name>
</gene>
<dbReference type="InterPro" id="IPR053209">
    <property type="entry name" value="Gramillin-biosynth_MTr"/>
</dbReference>
<dbReference type="PANTHER" id="PTHR47643">
    <property type="entry name" value="TPR DOMAIN PROTEIN (AFU_ORTHOLOGUE AFUA_5G12710)"/>
    <property type="match status" value="1"/>
</dbReference>
<feature type="region of interest" description="Disordered" evidence="1">
    <location>
        <begin position="447"/>
        <end position="468"/>
    </location>
</feature>
<accession>A0A835T8X6</accession>
<dbReference type="Gene3D" id="1.25.40.10">
    <property type="entry name" value="Tetratricopeptide repeat domain"/>
    <property type="match status" value="1"/>
</dbReference>
<dbReference type="InterPro" id="IPR011990">
    <property type="entry name" value="TPR-like_helical_dom_sf"/>
</dbReference>
<dbReference type="OrthoDB" id="5945798at2759"/>
<evidence type="ECO:0000313" key="3">
    <source>
        <dbReference type="Proteomes" id="UP000650467"/>
    </source>
</evidence>
<proteinExistence type="predicted"/>
<dbReference type="PANTHER" id="PTHR47643:SF2">
    <property type="entry name" value="TPR DOMAIN PROTEIN (AFU_ORTHOLOGUE AFUA_5G12710)"/>
    <property type="match status" value="1"/>
</dbReference>
<feature type="compositionally biased region" description="Basic and acidic residues" evidence="1">
    <location>
        <begin position="1"/>
        <end position="10"/>
    </location>
</feature>
<feature type="region of interest" description="Disordered" evidence="1">
    <location>
        <begin position="1"/>
        <end position="22"/>
    </location>
</feature>
<protein>
    <recommendedName>
        <fullName evidence="4">SET domain-containing protein</fullName>
    </recommendedName>
</protein>
<feature type="compositionally biased region" description="Polar residues" evidence="1">
    <location>
        <begin position="54"/>
        <end position="68"/>
    </location>
</feature>
<evidence type="ECO:0000313" key="2">
    <source>
        <dbReference type="EMBL" id="KAG2441067.1"/>
    </source>
</evidence>
<dbReference type="AlphaFoldDB" id="A0A835T8X6"/>
<dbReference type="SUPFAM" id="SSF82199">
    <property type="entry name" value="SET domain"/>
    <property type="match status" value="1"/>
</dbReference>